<reference evidence="1 2" key="1">
    <citation type="submission" date="2018-11" db="EMBL/GenBank/DDBJ databases">
        <title>Genomic Encyclopedia of Type Strains, Phase IV (KMG-IV): sequencing the most valuable type-strain genomes for metagenomic binning, comparative biology and taxonomic classification.</title>
        <authorList>
            <person name="Goeker M."/>
        </authorList>
    </citation>
    <scope>NUCLEOTIDE SEQUENCE [LARGE SCALE GENOMIC DNA]</scope>
    <source>
        <strain evidence="1 2">DSM 26537</strain>
    </source>
</reference>
<accession>A0A3N1XI28</accession>
<evidence type="ECO:0000313" key="2">
    <source>
        <dbReference type="Proteomes" id="UP000273083"/>
    </source>
</evidence>
<proteinExistence type="predicted"/>
<dbReference type="Proteomes" id="UP000273083">
    <property type="component" value="Unassembled WGS sequence"/>
</dbReference>
<dbReference type="OrthoDB" id="1779358at2"/>
<comment type="caution">
    <text evidence="1">The sequence shown here is derived from an EMBL/GenBank/DDBJ whole genome shotgun (WGS) entry which is preliminary data.</text>
</comment>
<protein>
    <submittedName>
        <fullName evidence="1">Uncharacterized protein</fullName>
    </submittedName>
</protein>
<dbReference type="AlphaFoldDB" id="A0A3N1XI28"/>
<name>A0A3N1XI28_9FIRM</name>
<dbReference type="RefSeq" id="WP_123610075.1">
    <property type="nucleotide sequence ID" value="NZ_RJVG01000008.1"/>
</dbReference>
<keyword evidence="2" id="KW-1185">Reference proteome</keyword>
<dbReference type="EMBL" id="RJVG01000008">
    <property type="protein sequence ID" value="ROR26363.1"/>
    <property type="molecule type" value="Genomic_DNA"/>
</dbReference>
<sequence>MNHEFVTKMIQAKKMEYEALKEIMPEKMADHINELENNIIDVLKECILSGFTDTRAQKDSEETKTKVQKVEID</sequence>
<evidence type="ECO:0000313" key="1">
    <source>
        <dbReference type="EMBL" id="ROR26363.1"/>
    </source>
</evidence>
<organism evidence="1 2">
    <name type="scientific">Mobilisporobacter senegalensis</name>
    <dbReference type="NCBI Taxonomy" id="1329262"/>
    <lineage>
        <taxon>Bacteria</taxon>
        <taxon>Bacillati</taxon>
        <taxon>Bacillota</taxon>
        <taxon>Clostridia</taxon>
        <taxon>Lachnospirales</taxon>
        <taxon>Lachnospiraceae</taxon>
        <taxon>Mobilisporobacter</taxon>
    </lineage>
</organism>
<gene>
    <name evidence="1" type="ORF">EDD66_10885</name>
</gene>